<gene>
    <name evidence="2" type="ORF">EW146_g4136</name>
</gene>
<dbReference type="EMBL" id="SGPL01000154">
    <property type="protein sequence ID" value="THH16517.1"/>
    <property type="molecule type" value="Genomic_DNA"/>
</dbReference>
<feature type="chain" id="PRO_5020220990" evidence="1">
    <location>
        <begin position="20"/>
        <end position="237"/>
    </location>
</feature>
<keyword evidence="1" id="KW-0732">Signal</keyword>
<feature type="signal peptide" evidence="1">
    <location>
        <begin position="1"/>
        <end position="19"/>
    </location>
</feature>
<evidence type="ECO:0000256" key="1">
    <source>
        <dbReference type="SAM" id="SignalP"/>
    </source>
</evidence>
<organism evidence="2 3">
    <name type="scientific">Bondarzewia mesenterica</name>
    <dbReference type="NCBI Taxonomy" id="1095465"/>
    <lineage>
        <taxon>Eukaryota</taxon>
        <taxon>Fungi</taxon>
        <taxon>Dikarya</taxon>
        <taxon>Basidiomycota</taxon>
        <taxon>Agaricomycotina</taxon>
        <taxon>Agaricomycetes</taxon>
        <taxon>Russulales</taxon>
        <taxon>Bondarzewiaceae</taxon>
        <taxon>Bondarzewia</taxon>
    </lineage>
</organism>
<reference evidence="2 3" key="1">
    <citation type="submission" date="2019-02" db="EMBL/GenBank/DDBJ databases">
        <title>Genome sequencing of the rare red list fungi Bondarzewia mesenterica.</title>
        <authorList>
            <person name="Buettner E."/>
            <person name="Kellner H."/>
        </authorList>
    </citation>
    <scope>NUCLEOTIDE SEQUENCE [LARGE SCALE GENOMIC DNA]</scope>
    <source>
        <strain evidence="2 3">DSM 108281</strain>
    </source>
</reference>
<evidence type="ECO:0000313" key="3">
    <source>
        <dbReference type="Proteomes" id="UP000310158"/>
    </source>
</evidence>
<comment type="caution">
    <text evidence="2">The sequence shown here is derived from an EMBL/GenBank/DDBJ whole genome shotgun (WGS) entry which is preliminary data.</text>
</comment>
<dbReference type="AlphaFoldDB" id="A0A4S4LWI5"/>
<name>A0A4S4LWI5_9AGAM</name>
<keyword evidence="3" id="KW-1185">Reference proteome</keyword>
<dbReference type="OrthoDB" id="10066232at2759"/>
<accession>A0A4S4LWI5</accession>
<evidence type="ECO:0000313" key="2">
    <source>
        <dbReference type="EMBL" id="THH16517.1"/>
    </source>
</evidence>
<sequence length="237" mass="27848">MMIIFVRLMLCPKFWPRWAVPMHSLEGLHGHFWEYDIDVLIETKNVDLMSLRDQLAELDSRFAQAGIKLYFVKQTDENMTGDELVSKRKDNVLIETLSAGTLGLPVVAEPTYKVTTYRARFFQVLLPRKAILKLRLHLAIPILHPSILILTKFKRWSMNYASTRPKTMQKNLSDRSDIEYLTYWLEERGIKIRFDYDKYMEHTGLMISLETIMSTDSWKEMISLPMQEEESLVPPKD</sequence>
<protein>
    <submittedName>
        <fullName evidence="2">Uncharacterized protein</fullName>
    </submittedName>
</protein>
<proteinExistence type="predicted"/>
<dbReference type="Proteomes" id="UP000310158">
    <property type="component" value="Unassembled WGS sequence"/>
</dbReference>